<dbReference type="EMBL" id="ASJR01000001">
    <property type="protein sequence ID" value="ERP39279.1"/>
    <property type="molecule type" value="Genomic_DNA"/>
</dbReference>
<keyword evidence="2" id="KW-1185">Reference proteome</keyword>
<proteinExistence type="predicted"/>
<organism evidence="1 2">
    <name type="scientific">Chitinivibrio alkaliphilus ACht1</name>
    <dbReference type="NCBI Taxonomy" id="1313304"/>
    <lineage>
        <taxon>Bacteria</taxon>
        <taxon>Pseudomonadati</taxon>
        <taxon>Fibrobacterota</taxon>
        <taxon>Chitinivibrionia</taxon>
        <taxon>Chitinivibrionales</taxon>
        <taxon>Chitinivibrionaceae</taxon>
        <taxon>Chitinivibrio</taxon>
    </lineage>
</organism>
<evidence type="ECO:0008006" key="3">
    <source>
        <dbReference type="Google" id="ProtNLM"/>
    </source>
</evidence>
<dbReference type="RefSeq" id="WP_022635639.1">
    <property type="nucleotide sequence ID" value="NZ_ASJR01000001.1"/>
</dbReference>
<dbReference type="Gene3D" id="3.40.50.300">
    <property type="entry name" value="P-loop containing nucleotide triphosphate hydrolases"/>
    <property type="match status" value="1"/>
</dbReference>
<accession>U7DA65</accession>
<comment type="caution">
    <text evidence="1">The sequence shown here is derived from an EMBL/GenBank/DDBJ whole genome shotgun (WGS) entry which is preliminary data.</text>
</comment>
<dbReference type="STRING" id="1313304.CALK_0071"/>
<reference evidence="1 2" key="1">
    <citation type="journal article" date="2013" name="Environ. Microbiol.">
        <title>Genome analysis of Chitinivibrio alkaliphilus gen. nov., sp. nov., a novel extremely haloalkaliphilic anaerobic chitinolytic bacterium from the candidate phylum Termite Group 3.</title>
        <authorList>
            <person name="Sorokin D.Y."/>
            <person name="Gumerov V.M."/>
            <person name="Rakitin A.L."/>
            <person name="Beletsky A.V."/>
            <person name="Damste J.S."/>
            <person name="Muyzer G."/>
            <person name="Mardanov A.V."/>
            <person name="Ravin N.V."/>
        </authorList>
    </citation>
    <scope>NUCLEOTIDE SEQUENCE [LARGE SCALE GENOMIC DNA]</scope>
    <source>
        <strain evidence="1 2">ACht1</strain>
    </source>
</reference>
<protein>
    <recommendedName>
        <fullName evidence="3">Deoxynucleoside monophosphate kinase</fullName>
    </recommendedName>
</protein>
<dbReference type="InterPro" id="IPR027417">
    <property type="entry name" value="P-loop_NTPase"/>
</dbReference>
<dbReference type="AlphaFoldDB" id="U7DA65"/>
<dbReference type="Pfam" id="PF21448">
    <property type="entry name" value="DNMK"/>
    <property type="match status" value="1"/>
</dbReference>
<name>U7DA65_9BACT</name>
<dbReference type="SUPFAM" id="SSF52540">
    <property type="entry name" value="P-loop containing nucleoside triphosphate hydrolases"/>
    <property type="match status" value="1"/>
</dbReference>
<evidence type="ECO:0000313" key="2">
    <source>
        <dbReference type="Proteomes" id="UP000017148"/>
    </source>
</evidence>
<evidence type="ECO:0000313" key="1">
    <source>
        <dbReference type="EMBL" id="ERP39279.1"/>
    </source>
</evidence>
<dbReference type="InterPro" id="IPR048444">
    <property type="entry name" value="DNMK"/>
</dbReference>
<dbReference type="OrthoDB" id="5401711at2"/>
<gene>
    <name evidence="1" type="ORF">CALK_0071</name>
</gene>
<sequence>MKKQIILLAGKINSGKNHAGSFLEQRYINQGIPTAHLFFAKRLKDLCCHTFERYSTYLQNELTKIVSRSDDPVIREIAENLMIHQKNWYEEKNDSTRLILQDVGTRLVRDAMDADFWPRQIIPAITAGKEEVYIITDFRFPNEYQVLKTELGKTCTIHTIRIEREIPEKEHISNHPSEDSLGTFPFDFTVNNRGSLADFERALDELFYKLQRS</sequence>
<dbReference type="Proteomes" id="UP000017148">
    <property type="component" value="Unassembled WGS sequence"/>
</dbReference>